<dbReference type="EMBL" id="CP013729">
    <property type="protein sequence ID" value="ALV07507.1"/>
    <property type="molecule type" value="Genomic_DNA"/>
</dbReference>
<gene>
    <name evidence="1" type="ORF">RD2015_3046</name>
</gene>
<sequence length="131" mass="14644">MNRFIHWLTLLLKYACPLVVAAVPCVMAVGVFAPWPVAQQALGPSDAREAVLIAWSYSSKSSGNVIHKRREQSYVLVPTLRAMTVIEEDGQVRTEEDALSLVGAVVRFALACLGTWWFWLRKRSQGRMRAA</sequence>
<accession>A0A0U3MWV6</accession>
<dbReference type="AlphaFoldDB" id="A0A0U3MWV6"/>
<dbReference type="OrthoDB" id="9922103at2"/>
<proteinExistence type="predicted"/>
<dbReference type="RefSeq" id="WP_058935610.1">
    <property type="nucleotide sequence ID" value="NZ_CP013729.1"/>
</dbReference>
<evidence type="ECO:0000313" key="2">
    <source>
        <dbReference type="Proteomes" id="UP000060699"/>
    </source>
</evidence>
<name>A0A0U3MWV6_9BURK</name>
<dbReference type="KEGG" id="rdp:RD2015_3046"/>
<organism evidence="1 2">
    <name type="scientific">Roseateles depolymerans</name>
    <dbReference type="NCBI Taxonomy" id="76731"/>
    <lineage>
        <taxon>Bacteria</taxon>
        <taxon>Pseudomonadati</taxon>
        <taxon>Pseudomonadota</taxon>
        <taxon>Betaproteobacteria</taxon>
        <taxon>Burkholderiales</taxon>
        <taxon>Sphaerotilaceae</taxon>
        <taxon>Roseateles</taxon>
    </lineage>
</organism>
<protein>
    <submittedName>
        <fullName evidence="1">Uncharacterized protein</fullName>
    </submittedName>
</protein>
<evidence type="ECO:0000313" key="1">
    <source>
        <dbReference type="EMBL" id="ALV07507.1"/>
    </source>
</evidence>
<keyword evidence="2" id="KW-1185">Reference proteome</keyword>
<reference evidence="1 2" key="1">
    <citation type="submission" date="2015-12" db="EMBL/GenBank/DDBJ databases">
        <title>Complete genome of Roseateles depolymerans KCTC 42856.</title>
        <authorList>
            <person name="Kim K.M."/>
        </authorList>
    </citation>
    <scope>NUCLEOTIDE SEQUENCE [LARGE SCALE GENOMIC DNA]</scope>
    <source>
        <strain evidence="1 2">KCTC 42856</strain>
    </source>
</reference>
<dbReference type="Proteomes" id="UP000060699">
    <property type="component" value="Chromosome"/>
</dbReference>
<dbReference type="STRING" id="76731.RD2015_3046"/>